<comment type="cofactor">
    <cofactor evidence="11">
        <name>Mg(2+)</name>
        <dbReference type="ChEBI" id="CHEBI:18420"/>
    </cofactor>
    <text evidence="11">Binds 1 Mg(2+) ion per subunit. May bind a second metal ion at a regulatory site, or after substrate binding.</text>
</comment>
<dbReference type="InterPro" id="IPR002156">
    <property type="entry name" value="RNaseH_domain"/>
</dbReference>
<dbReference type="GO" id="GO:0043137">
    <property type="term" value="P:DNA replication, removal of RNA primer"/>
    <property type="evidence" value="ECO:0007669"/>
    <property type="project" value="TreeGrafter"/>
</dbReference>
<evidence type="ECO:0000256" key="8">
    <source>
        <dbReference type="ARBA" id="ARBA00022759"/>
    </source>
</evidence>
<dbReference type="RefSeq" id="WP_175423661.1">
    <property type="nucleotide sequence ID" value="NZ_CP040709.1"/>
</dbReference>
<reference evidence="13 14" key="1">
    <citation type="submission" date="2020-08" db="EMBL/GenBank/DDBJ databases">
        <title>Genomic Encyclopedia of Type Strains, Phase IV (KMG-IV): sequencing the most valuable type-strain genomes for metagenomic binning, comparative biology and taxonomic classification.</title>
        <authorList>
            <person name="Goeker M."/>
        </authorList>
    </citation>
    <scope>NUCLEOTIDE SEQUENCE [LARGE SCALE GENOMIC DNA]</scope>
    <source>
        <strain evidence="13 14">DSM 23958</strain>
    </source>
</reference>
<keyword evidence="14" id="KW-1185">Reference proteome</keyword>
<comment type="subunit">
    <text evidence="4 11">Monomer.</text>
</comment>
<evidence type="ECO:0000256" key="9">
    <source>
        <dbReference type="ARBA" id="ARBA00022801"/>
    </source>
</evidence>
<name>A0A840RYH6_9BURK</name>
<feature type="binding site" evidence="11">
    <location>
        <position position="55"/>
    </location>
    <ligand>
        <name>Mg(2+)</name>
        <dbReference type="ChEBI" id="CHEBI:18420"/>
        <label>1</label>
    </ligand>
</feature>
<evidence type="ECO:0000259" key="12">
    <source>
        <dbReference type="PROSITE" id="PS50879"/>
    </source>
</evidence>
<dbReference type="GO" id="GO:0005737">
    <property type="term" value="C:cytoplasm"/>
    <property type="evidence" value="ECO:0007669"/>
    <property type="project" value="UniProtKB-SubCell"/>
</dbReference>
<dbReference type="EC" id="3.1.26.4" evidence="5 11"/>
<comment type="function">
    <text evidence="2 11">Endonuclease that specifically degrades the RNA of RNA-DNA hybrids.</text>
</comment>
<dbReference type="PROSITE" id="PS50879">
    <property type="entry name" value="RNASE_H_1"/>
    <property type="match status" value="1"/>
</dbReference>
<comment type="similarity">
    <text evidence="3 11">Belongs to the RNase H family.</text>
</comment>
<dbReference type="GO" id="GO:0000287">
    <property type="term" value="F:magnesium ion binding"/>
    <property type="evidence" value="ECO:0007669"/>
    <property type="project" value="UniProtKB-UniRule"/>
</dbReference>
<dbReference type="PANTHER" id="PTHR10642">
    <property type="entry name" value="RIBONUCLEASE H1"/>
    <property type="match status" value="1"/>
</dbReference>
<keyword evidence="7 11" id="KW-0479">Metal-binding</keyword>
<dbReference type="EMBL" id="JACHHO010000001">
    <property type="protein sequence ID" value="MBB5203787.1"/>
    <property type="molecule type" value="Genomic_DNA"/>
</dbReference>
<dbReference type="NCBIfam" id="NF001236">
    <property type="entry name" value="PRK00203.1"/>
    <property type="match status" value="1"/>
</dbReference>
<evidence type="ECO:0000256" key="6">
    <source>
        <dbReference type="ARBA" id="ARBA00022722"/>
    </source>
</evidence>
<keyword evidence="9 11" id="KW-0378">Hydrolase</keyword>
<feature type="binding site" evidence="11">
    <location>
        <position position="141"/>
    </location>
    <ligand>
        <name>Mg(2+)</name>
        <dbReference type="ChEBI" id="CHEBI:18420"/>
        <label>2</label>
    </ligand>
</feature>
<dbReference type="Proteomes" id="UP000554837">
    <property type="component" value="Unassembled WGS sequence"/>
</dbReference>
<evidence type="ECO:0000256" key="11">
    <source>
        <dbReference type="HAMAP-Rule" id="MF_00042"/>
    </source>
</evidence>
<dbReference type="InterPro" id="IPR022892">
    <property type="entry name" value="RNaseHI"/>
</dbReference>
<keyword evidence="6 11" id="KW-0540">Nuclease</keyword>
<dbReference type="InterPro" id="IPR012337">
    <property type="entry name" value="RNaseH-like_sf"/>
</dbReference>
<feature type="domain" description="RNase H type-1" evidence="12">
    <location>
        <begin position="8"/>
        <end position="149"/>
    </location>
</feature>
<accession>A0A840RYH6</accession>
<dbReference type="GO" id="GO:0003676">
    <property type="term" value="F:nucleic acid binding"/>
    <property type="evidence" value="ECO:0007669"/>
    <property type="project" value="InterPro"/>
</dbReference>
<dbReference type="CDD" id="cd09278">
    <property type="entry name" value="RNase_HI_prokaryote_like"/>
    <property type="match status" value="1"/>
</dbReference>
<sequence length="158" mass="17339">MTEALKIKKPAVTLYTDGACKGNPGPGGWGVWMIAGEHQKELCGGQRSTTNNQMEMTAVIEGLASLKRSCHIQLYTDSEYVLKGMTEWMPGWVKRGWKTSAGQPVKNQELWQRLAALAALHQIDWHWVKGHAGHEGNERADALANQGVEMALKGKTAA</sequence>
<evidence type="ECO:0000256" key="4">
    <source>
        <dbReference type="ARBA" id="ARBA00011245"/>
    </source>
</evidence>
<evidence type="ECO:0000313" key="14">
    <source>
        <dbReference type="Proteomes" id="UP000554837"/>
    </source>
</evidence>
<evidence type="ECO:0000256" key="10">
    <source>
        <dbReference type="ARBA" id="ARBA00022842"/>
    </source>
</evidence>
<evidence type="ECO:0000256" key="1">
    <source>
        <dbReference type="ARBA" id="ARBA00000077"/>
    </source>
</evidence>
<dbReference type="HAMAP" id="MF_00042">
    <property type="entry name" value="RNase_H"/>
    <property type="match status" value="1"/>
</dbReference>
<evidence type="ECO:0000256" key="2">
    <source>
        <dbReference type="ARBA" id="ARBA00004065"/>
    </source>
</evidence>
<dbReference type="SUPFAM" id="SSF53098">
    <property type="entry name" value="Ribonuclease H-like"/>
    <property type="match status" value="1"/>
</dbReference>
<evidence type="ECO:0000256" key="5">
    <source>
        <dbReference type="ARBA" id="ARBA00012180"/>
    </source>
</evidence>
<proteinExistence type="inferred from homology"/>
<keyword evidence="11" id="KW-0963">Cytoplasm</keyword>
<dbReference type="InterPro" id="IPR050092">
    <property type="entry name" value="RNase_H"/>
</dbReference>
<gene>
    <name evidence="11" type="primary">rnhA</name>
    <name evidence="13" type="ORF">HNQ51_001080</name>
</gene>
<feature type="binding site" evidence="11">
    <location>
        <position position="17"/>
    </location>
    <ligand>
        <name>Mg(2+)</name>
        <dbReference type="ChEBI" id="CHEBI:18420"/>
        <label>2</label>
    </ligand>
</feature>
<keyword evidence="10 11" id="KW-0460">Magnesium</keyword>
<comment type="caution">
    <text evidence="13">The sequence shown here is derived from an EMBL/GenBank/DDBJ whole genome shotgun (WGS) entry which is preliminary data.</text>
</comment>
<dbReference type="Pfam" id="PF00075">
    <property type="entry name" value="RNase_H"/>
    <property type="match status" value="1"/>
</dbReference>
<protein>
    <recommendedName>
        <fullName evidence="5 11">Ribonuclease H</fullName>
        <shortName evidence="11">RNase H</shortName>
        <ecNumber evidence="5 11">3.1.26.4</ecNumber>
    </recommendedName>
</protein>
<evidence type="ECO:0000313" key="13">
    <source>
        <dbReference type="EMBL" id="MBB5203787.1"/>
    </source>
</evidence>
<dbReference type="InterPro" id="IPR036397">
    <property type="entry name" value="RNaseH_sf"/>
</dbReference>
<dbReference type="GO" id="GO:0004523">
    <property type="term" value="F:RNA-DNA hybrid ribonuclease activity"/>
    <property type="evidence" value="ECO:0007669"/>
    <property type="project" value="UniProtKB-UniRule"/>
</dbReference>
<organism evidence="13 14">
    <name type="scientific">Inhella inkyongensis</name>
    <dbReference type="NCBI Taxonomy" id="392593"/>
    <lineage>
        <taxon>Bacteria</taxon>
        <taxon>Pseudomonadati</taxon>
        <taxon>Pseudomonadota</taxon>
        <taxon>Betaproteobacteria</taxon>
        <taxon>Burkholderiales</taxon>
        <taxon>Sphaerotilaceae</taxon>
        <taxon>Inhella</taxon>
    </lineage>
</organism>
<comment type="subcellular location">
    <subcellularLocation>
        <location evidence="11">Cytoplasm</location>
    </subcellularLocation>
</comment>
<feature type="binding site" evidence="11">
    <location>
        <position position="77"/>
    </location>
    <ligand>
        <name>Mg(2+)</name>
        <dbReference type="ChEBI" id="CHEBI:18420"/>
        <label>1</label>
    </ligand>
</feature>
<dbReference type="Gene3D" id="3.30.420.10">
    <property type="entry name" value="Ribonuclease H-like superfamily/Ribonuclease H"/>
    <property type="match status" value="1"/>
</dbReference>
<feature type="binding site" evidence="11">
    <location>
        <position position="17"/>
    </location>
    <ligand>
        <name>Mg(2+)</name>
        <dbReference type="ChEBI" id="CHEBI:18420"/>
        <label>1</label>
    </ligand>
</feature>
<dbReference type="FunFam" id="3.30.420.10:FF:000089">
    <property type="entry name" value="Ribonuclease H"/>
    <property type="match status" value="1"/>
</dbReference>
<dbReference type="PANTHER" id="PTHR10642:SF26">
    <property type="entry name" value="RIBONUCLEASE H1"/>
    <property type="match status" value="1"/>
</dbReference>
<evidence type="ECO:0000256" key="3">
    <source>
        <dbReference type="ARBA" id="ARBA00005300"/>
    </source>
</evidence>
<comment type="catalytic activity">
    <reaction evidence="1 11">
        <text>Endonucleolytic cleavage to 5'-phosphomonoester.</text>
        <dbReference type="EC" id="3.1.26.4"/>
    </reaction>
</comment>
<keyword evidence="8 11" id="KW-0255">Endonuclease</keyword>
<evidence type="ECO:0000256" key="7">
    <source>
        <dbReference type="ARBA" id="ARBA00022723"/>
    </source>
</evidence>
<dbReference type="AlphaFoldDB" id="A0A840RYH6"/>